<gene>
    <name evidence="2" type="ORF">SAMN05444158_1520</name>
</gene>
<evidence type="ECO:0000313" key="3">
    <source>
        <dbReference type="Proteomes" id="UP000243904"/>
    </source>
</evidence>
<name>A0A1H1QUB3_9BRAD</name>
<dbReference type="AlphaFoldDB" id="A0A1H1QUB3"/>
<evidence type="ECO:0000313" key="2">
    <source>
        <dbReference type="EMBL" id="SDS26449.1"/>
    </source>
</evidence>
<accession>A0A1H1QUB3</accession>
<feature type="region of interest" description="Disordered" evidence="1">
    <location>
        <begin position="56"/>
        <end position="89"/>
    </location>
</feature>
<dbReference type="RefSeq" id="WP_244548990.1">
    <property type="nucleotide sequence ID" value="NZ_LT629750.1"/>
</dbReference>
<dbReference type="Proteomes" id="UP000243904">
    <property type="component" value="Chromosome I"/>
</dbReference>
<organism evidence="2 3">
    <name type="scientific">Bradyrhizobium canariense</name>
    <dbReference type="NCBI Taxonomy" id="255045"/>
    <lineage>
        <taxon>Bacteria</taxon>
        <taxon>Pseudomonadati</taxon>
        <taxon>Pseudomonadota</taxon>
        <taxon>Alphaproteobacteria</taxon>
        <taxon>Hyphomicrobiales</taxon>
        <taxon>Nitrobacteraceae</taxon>
        <taxon>Bradyrhizobium</taxon>
    </lineage>
</organism>
<keyword evidence="3" id="KW-1185">Reference proteome</keyword>
<reference evidence="3" key="1">
    <citation type="submission" date="2016-10" db="EMBL/GenBank/DDBJ databases">
        <authorList>
            <person name="Varghese N."/>
            <person name="Submissions S."/>
        </authorList>
    </citation>
    <scope>NUCLEOTIDE SEQUENCE [LARGE SCALE GENOMIC DNA]</scope>
    <source>
        <strain evidence="3">GAS369</strain>
    </source>
</reference>
<dbReference type="EMBL" id="LT629750">
    <property type="protein sequence ID" value="SDS26449.1"/>
    <property type="molecule type" value="Genomic_DNA"/>
</dbReference>
<evidence type="ECO:0000256" key="1">
    <source>
        <dbReference type="SAM" id="MobiDB-lite"/>
    </source>
</evidence>
<proteinExistence type="predicted"/>
<dbReference type="PROSITE" id="PS51257">
    <property type="entry name" value="PROKAR_LIPOPROTEIN"/>
    <property type="match status" value="1"/>
</dbReference>
<sequence>MTGGTKAIKTLIIVAAAISCLAVPAYSQGFSKMRGASGPPVETHPKVDENAYKAALDRIPTPSQKYDPWGTARSSEAGKTGKESGQGRP</sequence>
<protein>
    <submittedName>
        <fullName evidence="2">Uncharacterized protein</fullName>
    </submittedName>
</protein>